<evidence type="ECO:0000256" key="1">
    <source>
        <dbReference type="SAM" id="MobiDB-lite"/>
    </source>
</evidence>
<organism evidence="2">
    <name type="scientific">marine sediment metagenome</name>
    <dbReference type="NCBI Taxonomy" id="412755"/>
    <lineage>
        <taxon>unclassified sequences</taxon>
        <taxon>metagenomes</taxon>
        <taxon>ecological metagenomes</taxon>
    </lineage>
</organism>
<accession>A0A0F9JKB9</accession>
<feature type="region of interest" description="Disordered" evidence="1">
    <location>
        <begin position="1"/>
        <end position="26"/>
    </location>
</feature>
<name>A0A0F9JKB9_9ZZZZ</name>
<dbReference type="EMBL" id="LAZR01009884">
    <property type="protein sequence ID" value="KKM70078.1"/>
    <property type="molecule type" value="Genomic_DNA"/>
</dbReference>
<reference evidence="2" key="1">
    <citation type="journal article" date="2015" name="Nature">
        <title>Complex archaea that bridge the gap between prokaryotes and eukaryotes.</title>
        <authorList>
            <person name="Spang A."/>
            <person name="Saw J.H."/>
            <person name="Jorgensen S.L."/>
            <person name="Zaremba-Niedzwiedzka K."/>
            <person name="Martijn J."/>
            <person name="Lind A.E."/>
            <person name="van Eijk R."/>
            <person name="Schleper C."/>
            <person name="Guy L."/>
            <person name="Ettema T.J."/>
        </authorList>
    </citation>
    <scope>NUCLEOTIDE SEQUENCE</scope>
</reference>
<gene>
    <name evidence="2" type="ORF">LCGC14_1444420</name>
</gene>
<dbReference type="AlphaFoldDB" id="A0A0F9JKB9"/>
<proteinExistence type="predicted"/>
<protein>
    <submittedName>
        <fullName evidence="2">Uncharacterized protein</fullName>
    </submittedName>
</protein>
<sequence>MSLPWETPFGKSQVSDRHSGGKQPEEFNPKVDSLKCNYCGKVSQIKPGTENSNSFRCSHCGLVLKTNSPIRNPHFLVLFCILQTSYQNYRVIYLVSVPYLSLYDEGTDHKGYGEGIFKRMGCVLCPFARNIESEEEYFPEIVKLWKLACERLTVATKERGYLNKRGKPVKHRFEPGTDQMYDWWVARK</sequence>
<evidence type="ECO:0000313" key="2">
    <source>
        <dbReference type="EMBL" id="KKM70078.1"/>
    </source>
</evidence>
<feature type="compositionally biased region" description="Basic and acidic residues" evidence="1">
    <location>
        <begin position="14"/>
        <end position="26"/>
    </location>
</feature>
<comment type="caution">
    <text evidence="2">The sequence shown here is derived from an EMBL/GenBank/DDBJ whole genome shotgun (WGS) entry which is preliminary data.</text>
</comment>